<accession>A0AA39NZM8</accession>
<sequence>MQSSRVALEAILAKYDWITTFAHPPDIASLLRTNEAPSPSQSAQLKVSLADLTTSLTELQSNLTLLRNAVASLETHMMSLLHSLKHGCETALSPIRHLPMEVLAGILCRSWKSQFITSPYQLDVSAIRDGPWSLGQVCSSWRNVIESLCPELWANLKIGSNVYDKTTMKADPVEILHVVLERSRNHPLDFHFHFGFLRIKHKAILRCFDLLIAHSKRWRDVALWEFPSPLLPRLSTIRGKVGLLRDMVITLSFLYSRSEYSDIRAFEVAPKLEKLHMYGMPPAVDILFPVSNLVSFSDARPFAGDRLTPKYLDVVKTAPRLRSFSNNDYGVNLTSTSPHLPCVTSLSIEDLSISSPSCMRSMKLPSLKTVTLTTMYNLKMRGFREELIKCPVDALGALHQMLLQSQCSLFRLHLIDAVLDDNLADIIRLTPNLQQLDIDLNEWVGDYDLILHNLVEQMSEVCLVDGSIQPRVVPSLQEFSIRLDDVGENFDSFIDPEFADMVALRLHQPPDVPHLTSIRVSISGTGWIYGLNGLNDVGESDLKSLKHEGLELSYDVYDSLLS</sequence>
<organism evidence="2 3">
    <name type="scientific">Armillaria luteobubalina</name>
    <dbReference type="NCBI Taxonomy" id="153913"/>
    <lineage>
        <taxon>Eukaryota</taxon>
        <taxon>Fungi</taxon>
        <taxon>Dikarya</taxon>
        <taxon>Basidiomycota</taxon>
        <taxon>Agaricomycotina</taxon>
        <taxon>Agaricomycetes</taxon>
        <taxon>Agaricomycetidae</taxon>
        <taxon>Agaricales</taxon>
        <taxon>Marasmiineae</taxon>
        <taxon>Physalacriaceae</taxon>
        <taxon>Armillaria</taxon>
    </lineage>
</organism>
<dbReference type="Proteomes" id="UP001175228">
    <property type="component" value="Unassembled WGS sequence"/>
</dbReference>
<dbReference type="EMBL" id="JAUEPU010000166">
    <property type="protein sequence ID" value="KAK0474651.1"/>
    <property type="molecule type" value="Genomic_DNA"/>
</dbReference>
<dbReference type="InterPro" id="IPR032675">
    <property type="entry name" value="LRR_dom_sf"/>
</dbReference>
<comment type="caution">
    <text evidence="2">The sequence shown here is derived from an EMBL/GenBank/DDBJ whole genome shotgun (WGS) entry which is preliminary data.</text>
</comment>
<evidence type="ECO:0000313" key="2">
    <source>
        <dbReference type="EMBL" id="KAK0474651.1"/>
    </source>
</evidence>
<dbReference type="Gene3D" id="3.80.10.10">
    <property type="entry name" value="Ribonuclease Inhibitor"/>
    <property type="match status" value="1"/>
</dbReference>
<evidence type="ECO:0008006" key="4">
    <source>
        <dbReference type="Google" id="ProtNLM"/>
    </source>
</evidence>
<keyword evidence="1" id="KW-0175">Coiled coil</keyword>
<evidence type="ECO:0000256" key="1">
    <source>
        <dbReference type="SAM" id="Coils"/>
    </source>
</evidence>
<dbReference type="SUPFAM" id="SSF52047">
    <property type="entry name" value="RNI-like"/>
    <property type="match status" value="1"/>
</dbReference>
<gene>
    <name evidence="2" type="ORF">EDD18DRAFT_238543</name>
</gene>
<name>A0AA39NZM8_9AGAR</name>
<reference evidence="2" key="1">
    <citation type="submission" date="2023-06" db="EMBL/GenBank/DDBJ databases">
        <authorList>
            <consortium name="Lawrence Berkeley National Laboratory"/>
            <person name="Ahrendt S."/>
            <person name="Sahu N."/>
            <person name="Indic B."/>
            <person name="Wong-Bajracharya J."/>
            <person name="Merenyi Z."/>
            <person name="Ke H.-M."/>
            <person name="Monk M."/>
            <person name="Kocsube S."/>
            <person name="Drula E."/>
            <person name="Lipzen A."/>
            <person name="Balint B."/>
            <person name="Henrissat B."/>
            <person name="Andreopoulos B."/>
            <person name="Martin F.M."/>
            <person name="Harder C.B."/>
            <person name="Rigling D."/>
            <person name="Ford K.L."/>
            <person name="Foster G.D."/>
            <person name="Pangilinan J."/>
            <person name="Papanicolaou A."/>
            <person name="Barry K."/>
            <person name="LaButti K."/>
            <person name="Viragh M."/>
            <person name="Koriabine M."/>
            <person name="Yan M."/>
            <person name="Riley R."/>
            <person name="Champramary S."/>
            <person name="Plett K.L."/>
            <person name="Tsai I.J."/>
            <person name="Slot J."/>
            <person name="Sipos G."/>
            <person name="Plett J."/>
            <person name="Nagy L.G."/>
            <person name="Grigoriev I.V."/>
        </authorList>
    </citation>
    <scope>NUCLEOTIDE SEQUENCE</scope>
    <source>
        <strain evidence="2">HWK02</strain>
    </source>
</reference>
<proteinExistence type="predicted"/>
<keyword evidence="3" id="KW-1185">Reference proteome</keyword>
<protein>
    <recommendedName>
        <fullName evidence="4">F-box domain-containing protein</fullName>
    </recommendedName>
</protein>
<evidence type="ECO:0000313" key="3">
    <source>
        <dbReference type="Proteomes" id="UP001175228"/>
    </source>
</evidence>
<dbReference type="AlphaFoldDB" id="A0AA39NZM8"/>
<feature type="coiled-coil region" evidence="1">
    <location>
        <begin position="49"/>
        <end position="76"/>
    </location>
</feature>